<accession>A0AAD2J4Q1</accession>
<evidence type="ECO:0000313" key="1">
    <source>
        <dbReference type="EMBL" id="CUJ68784.1"/>
    </source>
</evidence>
<dbReference type="AlphaFoldDB" id="A0AAD2J4Q1"/>
<organism evidence="1 2">
    <name type="scientific">Achromobacter aegrifaciens</name>
    <dbReference type="NCBI Taxonomy" id="1287736"/>
    <lineage>
        <taxon>Bacteria</taxon>
        <taxon>Pseudomonadati</taxon>
        <taxon>Pseudomonadota</taxon>
        <taxon>Betaproteobacteria</taxon>
        <taxon>Burkholderiales</taxon>
        <taxon>Alcaligenaceae</taxon>
        <taxon>Achromobacter</taxon>
    </lineage>
</organism>
<dbReference type="EMBL" id="CYTK01000011">
    <property type="protein sequence ID" value="CUJ68784.1"/>
    <property type="molecule type" value="Genomic_DNA"/>
</dbReference>
<protein>
    <submittedName>
        <fullName evidence="1">Uncharacterized protein</fullName>
    </submittedName>
</protein>
<proteinExistence type="predicted"/>
<dbReference type="Proteomes" id="UP000044098">
    <property type="component" value="Unassembled WGS sequence"/>
</dbReference>
<sequence length="55" mass="6435">MGNQDGMRVMPNRRLDDFASIHASLRKRSSEYFVVTLNINGEEVRLFIRVRPLKT</sequence>
<reference evidence="1 2" key="1">
    <citation type="submission" date="2015-09" db="EMBL/GenBank/DDBJ databases">
        <authorList>
            <consortium name="Pathogen Informatics"/>
        </authorList>
    </citation>
    <scope>NUCLEOTIDE SEQUENCE [LARGE SCALE GENOMIC DNA]</scope>
    <source>
        <strain evidence="1 2">2789STDY5608625</strain>
    </source>
</reference>
<comment type="caution">
    <text evidence="1">The sequence shown here is derived from an EMBL/GenBank/DDBJ whole genome shotgun (WGS) entry which is preliminary data.</text>
</comment>
<evidence type="ECO:0000313" key="2">
    <source>
        <dbReference type="Proteomes" id="UP000044098"/>
    </source>
</evidence>
<gene>
    <name evidence="1" type="ORF">ERS370000_05278</name>
</gene>
<name>A0AAD2J4Q1_ACHAE</name>